<keyword evidence="3" id="KW-1185">Reference proteome</keyword>
<evidence type="ECO:0000313" key="3">
    <source>
        <dbReference type="Proteomes" id="UP000314294"/>
    </source>
</evidence>
<dbReference type="AlphaFoldDB" id="A0A4Z2J161"/>
<accession>A0A4Z2J161</accession>
<evidence type="ECO:0000256" key="1">
    <source>
        <dbReference type="SAM" id="MobiDB-lite"/>
    </source>
</evidence>
<proteinExistence type="predicted"/>
<dbReference type="Proteomes" id="UP000314294">
    <property type="component" value="Unassembled WGS sequence"/>
</dbReference>
<name>A0A4Z2J161_9TELE</name>
<protein>
    <submittedName>
        <fullName evidence="2">Uncharacterized protein</fullName>
    </submittedName>
</protein>
<organism evidence="2 3">
    <name type="scientific">Liparis tanakae</name>
    <name type="common">Tanaka's snailfish</name>
    <dbReference type="NCBI Taxonomy" id="230148"/>
    <lineage>
        <taxon>Eukaryota</taxon>
        <taxon>Metazoa</taxon>
        <taxon>Chordata</taxon>
        <taxon>Craniata</taxon>
        <taxon>Vertebrata</taxon>
        <taxon>Euteleostomi</taxon>
        <taxon>Actinopterygii</taxon>
        <taxon>Neopterygii</taxon>
        <taxon>Teleostei</taxon>
        <taxon>Neoteleostei</taxon>
        <taxon>Acanthomorphata</taxon>
        <taxon>Eupercaria</taxon>
        <taxon>Perciformes</taxon>
        <taxon>Cottioidei</taxon>
        <taxon>Cottales</taxon>
        <taxon>Liparidae</taxon>
        <taxon>Liparis</taxon>
    </lineage>
</organism>
<evidence type="ECO:0000313" key="2">
    <source>
        <dbReference type="EMBL" id="TNN84020.1"/>
    </source>
</evidence>
<sequence length="61" mass="7122">MRVARQRKEKEDIQSYRPPWTSGTTLRTNLHRAEPHIPVVQWSRKKSSMLSHSSSPGRLKP</sequence>
<feature type="region of interest" description="Disordered" evidence="1">
    <location>
        <begin position="1"/>
        <end position="26"/>
    </location>
</feature>
<dbReference type="EMBL" id="SRLO01000030">
    <property type="protein sequence ID" value="TNN84020.1"/>
    <property type="molecule type" value="Genomic_DNA"/>
</dbReference>
<reference evidence="2 3" key="1">
    <citation type="submission" date="2019-03" db="EMBL/GenBank/DDBJ databases">
        <title>First draft genome of Liparis tanakae, snailfish: a comprehensive survey of snailfish specific genes.</title>
        <authorList>
            <person name="Kim W."/>
            <person name="Song I."/>
            <person name="Jeong J.-H."/>
            <person name="Kim D."/>
            <person name="Kim S."/>
            <person name="Ryu S."/>
            <person name="Song J.Y."/>
            <person name="Lee S.K."/>
        </authorList>
    </citation>
    <scope>NUCLEOTIDE SEQUENCE [LARGE SCALE GENOMIC DNA]</scope>
    <source>
        <tissue evidence="2">Muscle</tissue>
    </source>
</reference>
<gene>
    <name evidence="2" type="ORF">EYF80_005891</name>
</gene>
<comment type="caution">
    <text evidence="2">The sequence shown here is derived from an EMBL/GenBank/DDBJ whole genome shotgun (WGS) entry which is preliminary data.</text>
</comment>
<feature type="compositionally biased region" description="Basic and acidic residues" evidence="1">
    <location>
        <begin position="1"/>
        <end position="14"/>
    </location>
</feature>